<feature type="compositionally biased region" description="Polar residues" evidence="1">
    <location>
        <begin position="59"/>
        <end position="97"/>
    </location>
</feature>
<proteinExistence type="predicted"/>
<evidence type="ECO:0000313" key="2">
    <source>
        <dbReference type="EMBL" id="KAF9447530.1"/>
    </source>
</evidence>
<sequence>MPLLTPHNASSSHPPGGKGKDEEWFPIPTTDRARITADPVQSPPASTPASLAPIPSAINGGQPTNPRNTVPYTSPFSLQQPPAANHNATSNNDKTISPSNVVLHPTPVVSPASGFFTNAHHFVINQLTAITQNIDSGATVLQQLKKKGKPAAMHNSSTQTYPLRCHPDTCKGLRTHISQWG</sequence>
<protein>
    <submittedName>
        <fullName evidence="2">Uncharacterized protein</fullName>
    </submittedName>
</protein>
<dbReference type="Proteomes" id="UP000807342">
    <property type="component" value="Unassembled WGS sequence"/>
</dbReference>
<reference evidence="2" key="1">
    <citation type="submission" date="2020-11" db="EMBL/GenBank/DDBJ databases">
        <authorList>
            <consortium name="DOE Joint Genome Institute"/>
            <person name="Ahrendt S."/>
            <person name="Riley R."/>
            <person name="Andreopoulos W."/>
            <person name="Labutti K."/>
            <person name="Pangilinan J."/>
            <person name="Ruiz-Duenas F.J."/>
            <person name="Barrasa J.M."/>
            <person name="Sanchez-Garcia M."/>
            <person name="Camarero S."/>
            <person name="Miyauchi S."/>
            <person name="Serrano A."/>
            <person name="Linde D."/>
            <person name="Babiker R."/>
            <person name="Drula E."/>
            <person name="Ayuso-Fernandez I."/>
            <person name="Pacheco R."/>
            <person name="Padilla G."/>
            <person name="Ferreira P."/>
            <person name="Barriuso J."/>
            <person name="Kellner H."/>
            <person name="Castanera R."/>
            <person name="Alfaro M."/>
            <person name="Ramirez L."/>
            <person name="Pisabarro A.G."/>
            <person name="Kuo A."/>
            <person name="Tritt A."/>
            <person name="Lipzen A."/>
            <person name="He G."/>
            <person name="Yan M."/>
            <person name="Ng V."/>
            <person name="Cullen D."/>
            <person name="Martin F."/>
            <person name="Rosso M.-N."/>
            <person name="Henrissat B."/>
            <person name="Hibbett D."/>
            <person name="Martinez A.T."/>
            <person name="Grigoriev I.V."/>
        </authorList>
    </citation>
    <scope>NUCLEOTIDE SEQUENCE</scope>
    <source>
        <strain evidence="2">MF-IS2</strain>
    </source>
</reference>
<accession>A0A9P5XDG4</accession>
<dbReference type="EMBL" id="MU151195">
    <property type="protein sequence ID" value="KAF9447530.1"/>
    <property type="molecule type" value="Genomic_DNA"/>
</dbReference>
<name>A0A9P5XDG4_9AGAR</name>
<evidence type="ECO:0000313" key="3">
    <source>
        <dbReference type="Proteomes" id="UP000807342"/>
    </source>
</evidence>
<evidence type="ECO:0000256" key="1">
    <source>
        <dbReference type="SAM" id="MobiDB-lite"/>
    </source>
</evidence>
<comment type="caution">
    <text evidence="2">The sequence shown here is derived from an EMBL/GenBank/DDBJ whole genome shotgun (WGS) entry which is preliminary data.</text>
</comment>
<feature type="region of interest" description="Disordered" evidence="1">
    <location>
        <begin position="1"/>
        <end position="97"/>
    </location>
</feature>
<dbReference type="AlphaFoldDB" id="A0A9P5XDG4"/>
<keyword evidence="3" id="KW-1185">Reference proteome</keyword>
<gene>
    <name evidence="2" type="ORF">P691DRAFT_760684</name>
</gene>
<organism evidence="2 3">
    <name type="scientific">Macrolepiota fuliginosa MF-IS2</name>
    <dbReference type="NCBI Taxonomy" id="1400762"/>
    <lineage>
        <taxon>Eukaryota</taxon>
        <taxon>Fungi</taxon>
        <taxon>Dikarya</taxon>
        <taxon>Basidiomycota</taxon>
        <taxon>Agaricomycotina</taxon>
        <taxon>Agaricomycetes</taxon>
        <taxon>Agaricomycetidae</taxon>
        <taxon>Agaricales</taxon>
        <taxon>Agaricineae</taxon>
        <taxon>Agaricaceae</taxon>
        <taxon>Macrolepiota</taxon>
    </lineage>
</organism>
<feature type="compositionally biased region" description="Low complexity" evidence="1">
    <location>
        <begin position="47"/>
        <end position="57"/>
    </location>
</feature>